<protein>
    <submittedName>
        <fullName evidence="1">Uncharacterized protein</fullName>
    </submittedName>
</protein>
<accession>A0A077M192</accession>
<evidence type="ECO:0000313" key="1">
    <source>
        <dbReference type="EMBL" id="CCH79586.1"/>
    </source>
</evidence>
<dbReference type="EMBL" id="CAJB01000381">
    <property type="protein sequence ID" value="CCH79586.1"/>
    <property type="molecule type" value="Genomic_DNA"/>
</dbReference>
<dbReference type="AlphaFoldDB" id="A0A077M192"/>
<evidence type="ECO:0000313" key="2">
    <source>
        <dbReference type="Proteomes" id="UP000035721"/>
    </source>
</evidence>
<gene>
    <name evidence="1" type="ORF">BN12_50013</name>
</gene>
<keyword evidence="2" id="KW-1185">Reference proteome</keyword>
<name>A0A077M192_9MICO</name>
<organism evidence="1 2">
    <name type="scientific">Nostocoides japonicum T1-X7</name>
    <dbReference type="NCBI Taxonomy" id="1194083"/>
    <lineage>
        <taxon>Bacteria</taxon>
        <taxon>Bacillati</taxon>
        <taxon>Actinomycetota</taxon>
        <taxon>Actinomycetes</taxon>
        <taxon>Micrococcales</taxon>
        <taxon>Intrasporangiaceae</taxon>
        <taxon>Nostocoides</taxon>
    </lineage>
</organism>
<dbReference type="Proteomes" id="UP000035721">
    <property type="component" value="Unassembled WGS sequence"/>
</dbReference>
<comment type="caution">
    <text evidence="1">The sequence shown here is derived from an EMBL/GenBank/DDBJ whole genome shotgun (WGS) entry which is preliminary data.</text>
</comment>
<proteinExistence type="predicted"/>
<dbReference type="RefSeq" id="WP_157635291.1">
    <property type="nucleotide sequence ID" value="NZ_HF570958.1"/>
</dbReference>
<sequence length="109" mass="11897">MTVFEPSEFGLPYSTGRTGTTAARITMPVQIDNHSQHGYRPGRLEISVVSAGAEGVPVTGRGIGRNESPEYVLPPQATYQWQVVFAVKDPSHVVVTVDPHVRYTITFAN</sequence>
<reference evidence="1 2" key="1">
    <citation type="journal article" date="2013" name="ISME J.">
        <title>A metabolic model for members of the genus Tetrasphaera involved in enhanced biological phosphorus removal.</title>
        <authorList>
            <person name="Kristiansen R."/>
            <person name="Nguyen H.T.T."/>
            <person name="Saunders A.M."/>
            <person name="Nielsen J.L."/>
            <person name="Wimmer R."/>
            <person name="Le V.Q."/>
            <person name="McIlroy S.J."/>
            <person name="Petrovski S."/>
            <person name="Seviour R.J."/>
            <person name="Calteau A."/>
            <person name="Nielsen K.L."/>
            <person name="Nielsen P.H."/>
        </authorList>
    </citation>
    <scope>NUCLEOTIDE SEQUENCE [LARGE SCALE GENOMIC DNA]</scope>
    <source>
        <strain evidence="1 2">T1-X7</strain>
    </source>
</reference>